<dbReference type="EMBL" id="JALJZU010000009">
    <property type="protein sequence ID" value="MCP2010635.1"/>
    <property type="molecule type" value="Genomic_DNA"/>
</dbReference>
<evidence type="ECO:0000259" key="1">
    <source>
        <dbReference type="PROSITE" id="PS50995"/>
    </source>
</evidence>
<organism evidence="2 4">
    <name type="scientific">Duganella violaceipulchra</name>
    <dbReference type="NCBI Taxonomy" id="2849652"/>
    <lineage>
        <taxon>Bacteria</taxon>
        <taxon>Pseudomonadati</taxon>
        <taxon>Pseudomonadota</taxon>
        <taxon>Betaproteobacteria</taxon>
        <taxon>Burkholderiales</taxon>
        <taxon>Oxalobacteraceae</taxon>
        <taxon>Telluria group</taxon>
        <taxon>Duganella</taxon>
    </lineage>
</organism>
<dbReference type="Proteomes" id="UP001162889">
    <property type="component" value="Unassembled WGS sequence"/>
</dbReference>
<dbReference type="GO" id="GO:0003677">
    <property type="term" value="F:DNA binding"/>
    <property type="evidence" value="ECO:0007669"/>
    <property type="project" value="UniProtKB-KW"/>
</dbReference>
<evidence type="ECO:0000313" key="2">
    <source>
        <dbReference type="EMBL" id="MBV6322435.1"/>
    </source>
</evidence>
<keyword evidence="2" id="KW-0238">DNA-binding</keyword>
<keyword evidence="5" id="KW-1185">Reference proteome</keyword>
<proteinExistence type="predicted"/>
<dbReference type="InterPro" id="IPR000835">
    <property type="entry name" value="HTH_MarR-typ"/>
</dbReference>
<dbReference type="InterPro" id="IPR052526">
    <property type="entry name" value="HTH-type_Bedaq_tolerance"/>
</dbReference>
<comment type="caution">
    <text evidence="2">The sequence shown here is derived from an EMBL/GenBank/DDBJ whole genome shotgun (WGS) entry which is preliminary data.</text>
</comment>
<dbReference type="Proteomes" id="UP001155901">
    <property type="component" value="Unassembled WGS sequence"/>
</dbReference>
<dbReference type="PROSITE" id="PS50995">
    <property type="entry name" value="HTH_MARR_2"/>
    <property type="match status" value="1"/>
</dbReference>
<evidence type="ECO:0000313" key="5">
    <source>
        <dbReference type="Proteomes" id="UP001162889"/>
    </source>
</evidence>
<dbReference type="SMART" id="SM00347">
    <property type="entry name" value="HTH_MARR"/>
    <property type="match status" value="1"/>
</dbReference>
<feature type="domain" description="HTH marR-type" evidence="1">
    <location>
        <begin position="1"/>
        <end position="142"/>
    </location>
</feature>
<gene>
    <name evidence="2" type="ORF">KVP70_15935</name>
    <name evidence="3" type="ORF">L1274_004377</name>
</gene>
<dbReference type="PANTHER" id="PTHR39515">
    <property type="entry name" value="CONSERVED PROTEIN"/>
    <property type="match status" value="1"/>
</dbReference>
<protein>
    <submittedName>
        <fullName evidence="3">DNA-binding MarR family transcriptional regulator</fullName>
    </submittedName>
    <submittedName>
        <fullName evidence="2">Winged helix DNA-binding protein</fullName>
    </submittedName>
</protein>
<evidence type="ECO:0000313" key="3">
    <source>
        <dbReference type="EMBL" id="MCP2010635.1"/>
    </source>
</evidence>
<dbReference type="PANTHER" id="PTHR39515:SF2">
    <property type="entry name" value="HTH-TYPE TRANSCRIPTIONAL REGULATOR RV0880"/>
    <property type="match status" value="1"/>
</dbReference>
<dbReference type="Pfam" id="PF12802">
    <property type="entry name" value="MarR_2"/>
    <property type="match status" value="1"/>
</dbReference>
<evidence type="ECO:0000313" key="4">
    <source>
        <dbReference type="Proteomes" id="UP001155901"/>
    </source>
</evidence>
<dbReference type="GO" id="GO:0003700">
    <property type="term" value="F:DNA-binding transcription factor activity"/>
    <property type="evidence" value="ECO:0007669"/>
    <property type="project" value="InterPro"/>
</dbReference>
<accession>A0AA41L8Q1</accession>
<sequence length="151" mass="16702">MKKSKPSAVARFSSQIMAVVRRIRRESQNDAESWARILLLGAIDRSGNRATPTELALSAVMRSSNLAAALRELDEQGLIVRTPDTADKRKVRVALTAQGECLLYESRARRERWLAEAIRASLTADEQAQLLKAGELLERIAAYDGPSPPMD</sequence>
<reference evidence="3" key="2">
    <citation type="submission" date="2022-03" db="EMBL/GenBank/DDBJ databases">
        <title>Genome Encyclopedia of Bacteria and Archaea VI: Functional Genomics of Type Strains.</title>
        <authorList>
            <person name="Whitman W."/>
        </authorList>
    </citation>
    <scope>NUCLEOTIDE SEQUENCE</scope>
    <source>
        <strain evidence="3">HSC-15S17</strain>
    </source>
</reference>
<dbReference type="EMBL" id="JAHTGR010000008">
    <property type="protein sequence ID" value="MBV6322435.1"/>
    <property type="molecule type" value="Genomic_DNA"/>
</dbReference>
<name>A0AA41L8Q1_9BURK</name>
<reference evidence="2" key="1">
    <citation type="submission" date="2021-07" db="EMBL/GenBank/DDBJ databases">
        <title>Characterization of violacein-producing bacteria and related species.</title>
        <authorList>
            <person name="Wilson H.S."/>
            <person name="De Leon M.E."/>
        </authorList>
    </citation>
    <scope>NUCLEOTIDE SEQUENCE</scope>
    <source>
        <strain evidence="2">HSC-15S17</strain>
    </source>
</reference>
<dbReference type="AlphaFoldDB" id="A0AA41L8Q1"/>
<dbReference type="RefSeq" id="WP_217943207.1">
    <property type="nucleotide sequence ID" value="NZ_JAHTGR010000008.1"/>
</dbReference>